<dbReference type="GO" id="GO:0003746">
    <property type="term" value="F:translation elongation factor activity"/>
    <property type="evidence" value="ECO:0007669"/>
    <property type="project" value="UniProtKB-KW"/>
</dbReference>
<evidence type="ECO:0000313" key="3">
    <source>
        <dbReference type="EMBL" id="MCQ4167336.1"/>
    </source>
</evidence>
<dbReference type="InterPro" id="IPR018151">
    <property type="entry name" value="TF_GreA/GreB_CS"/>
</dbReference>
<dbReference type="SUPFAM" id="SSF54534">
    <property type="entry name" value="FKBP-like"/>
    <property type="match status" value="1"/>
</dbReference>
<dbReference type="Proteomes" id="UP001165498">
    <property type="component" value="Unassembled WGS sequence"/>
</dbReference>
<dbReference type="PIRSF" id="PIRSF006092">
    <property type="entry name" value="GreA_GreB"/>
    <property type="match status" value="1"/>
</dbReference>
<dbReference type="InterPro" id="IPR001437">
    <property type="entry name" value="Tscrpt_elong_fac_GreA/B_C"/>
</dbReference>
<dbReference type="InterPro" id="IPR023459">
    <property type="entry name" value="Tscrpt_elong_fac_GreA/B_fam"/>
</dbReference>
<evidence type="ECO:0000256" key="1">
    <source>
        <dbReference type="SAM" id="MobiDB-lite"/>
    </source>
</evidence>
<reference evidence="3" key="1">
    <citation type="submission" date="2022-07" db="EMBL/GenBank/DDBJ databases">
        <title>Tahibacter sp., a new gammaproteobacterium isolated from the silt sample collected at pig farm.</title>
        <authorList>
            <person name="Chen H."/>
        </authorList>
    </citation>
    <scope>NUCLEOTIDE SEQUENCE</scope>
    <source>
        <strain evidence="3">P2K</strain>
    </source>
</reference>
<dbReference type="PROSITE" id="PS00830">
    <property type="entry name" value="GREAB_2"/>
    <property type="match status" value="1"/>
</dbReference>
<dbReference type="InterPro" id="IPR036953">
    <property type="entry name" value="GreA/GreB_C_sf"/>
</dbReference>
<keyword evidence="3" id="KW-0251">Elongation factor</keyword>
<dbReference type="EMBL" id="JANFQO010000028">
    <property type="protein sequence ID" value="MCQ4167336.1"/>
    <property type="molecule type" value="Genomic_DNA"/>
</dbReference>
<protein>
    <submittedName>
        <fullName evidence="3">GreA/GreB family elongation factor</fullName>
    </submittedName>
</protein>
<accession>A0ABT1QYJ1</accession>
<comment type="caution">
    <text evidence="3">The sequence shown here is derived from an EMBL/GenBank/DDBJ whole genome shotgun (WGS) entry which is preliminary data.</text>
</comment>
<name>A0ABT1QYJ1_9GAMM</name>
<feature type="domain" description="Transcription elongation factor GreA/GreB C-terminal" evidence="2">
    <location>
        <begin position="84"/>
        <end position="158"/>
    </location>
</feature>
<dbReference type="PANTHER" id="PTHR30437:SF6">
    <property type="entry name" value="TRANSCRIPTION ELONGATION FACTOR GREB"/>
    <property type="match status" value="1"/>
</dbReference>
<feature type="region of interest" description="Disordered" evidence="1">
    <location>
        <begin position="1"/>
        <end position="39"/>
    </location>
</feature>
<sequence length="159" mass="17616">MSRAFVKESDQVEPLPEIPLSEHPNRTTPAGLSRQQQRLRELRARAQDAALLDDQAAAQAVARELRWLEARIASAIVVAPAVQPRDRVAFGAVVDLVDENDQRSRYRIVGEDEADAEQGSVSWLSPLAQAVLGARVGDEVTWRRPAGDLRLEIVGIRYD</sequence>
<dbReference type="Gene3D" id="3.10.50.30">
    <property type="entry name" value="Transcription elongation factor, GreA/GreB, C-terminal domain"/>
    <property type="match status" value="1"/>
</dbReference>
<evidence type="ECO:0000259" key="2">
    <source>
        <dbReference type="Pfam" id="PF01272"/>
    </source>
</evidence>
<gene>
    <name evidence="3" type="ORF">NM961_21690</name>
</gene>
<dbReference type="PANTHER" id="PTHR30437">
    <property type="entry name" value="TRANSCRIPTION ELONGATION FACTOR GREA"/>
    <property type="match status" value="1"/>
</dbReference>
<dbReference type="Pfam" id="PF01272">
    <property type="entry name" value="GreA_GreB"/>
    <property type="match status" value="1"/>
</dbReference>
<feature type="compositionally biased region" description="Basic and acidic residues" evidence="1">
    <location>
        <begin position="1"/>
        <end position="10"/>
    </location>
</feature>
<keyword evidence="4" id="KW-1185">Reference proteome</keyword>
<organism evidence="3 4">
    <name type="scientific">Tahibacter harae</name>
    <dbReference type="NCBI Taxonomy" id="2963937"/>
    <lineage>
        <taxon>Bacteria</taxon>
        <taxon>Pseudomonadati</taxon>
        <taxon>Pseudomonadota</taxon>
        <taxon>Gammaproteobacteria</taxon>
        <taxon>Lysobacterales</taxon>
        <taxon>Rhodanobacteraceae</taxon>
        <taxon>Tahibacter</taxon>
    </lineage>
</organism>
<evidence type="ECO:0000313" key="4">
    <source>
        <dbReference type="Proteomes" id="UP001165498"/>
    </source>
</evidence>
<proteinExistence type="predicted"/>
<keyword evidence="3" id="KW-0648">Protein biosynthesis</keyword>
<dbReference type="RefSeq" id="WP_255916522.1">
    <property type="nucleotide sequence ID" value="NZ_JANFQO010000028.1"/>
</dbReference>